<evidence type="ECO:0000313" key="2">
    <source>
        <dbReference type="EMBL" id="TLF45029.1"/>
    </source>
</evidence>
<dbReference type="OrthoDB" id="1178539at2"/>
<feature type="transmembrane region" description="Helical" evidence="1">
    <location>
        <begin position="75"/>
        <end position="92"/>
    </location>
</feature>
<name>A0A5R8M8D9_9FLAO</name>
<accession>A0A5R8M8D9</accession>
<evidence type="ECO:0000256" key="1">
    <source>
        <dbReference type="SAM" id="Phobius"/>
    </source>
</evidence>
<feature type="transmembrane region" description="Helical" evidence="1">
    <location>
        <begin position="48"/>
        <end position="66"/>
    </location>
</feature>
<dbReference type="EMBL" id="VBUK01000004">
    <property type="protein sequence ID" value="TLF45029.1"/>
    <property type="molecule type" value="Genomic_DNA"/>
</dbReference>
<evidence type="ECO:0000313" key="3">
    <source>
        <dbReference type="Proteomes" id="UP000308382"/>
    </source>
</evidence>
<feature type="transmembrane region" description="Helical" evidence="1">
    <location>
        <begin position="112"/>
        <end position="131"/>
    </location>
</feature>
<keyword evidence="1" id="KW-0472">Membrane</keyword>
<dbReference type="AlphaFoldDB" id="A0A5R8M8D9"/>
<keyword evidence="1" id="KW-0812">Transmembrane</keyword>
<protein>
    <submittedName>
        <fullName evidence="2">Uncharacterized protein</fullName>
    </submittedName>
</protein>
<feature type="transmembrane region" description="Helical" evidence="1">
    <location>
        <begin position="18"/>
        <end position="36"/>
    </location>
</feature>
<gene>
    <name evidence="2" type="ORF">FEK29_09790</name>
</gene>
<sequence length="146" mass="17313">MERFLQYAKMKFKVDNRLILLYCLVYLVWGLGMNWFGTVMEIARFTYWWQVITCYILYMVPISLLLRNRPFHEQYAYGLIAMGFLEFGGYALQTSHAYPDNLLDKFFGGRTFALGMALFFALYFPAGNWLVGKIYDRKFPKTSQNR</sequence>
<proteinExistence type="predicted"/>
<dbReference type="RefSeq" id="WP_138258238.1">
    <property type="nucleotide sequence ID" value="NZ_VBUK01000004.1"/>
</dbReference>
<keyword evidence="3" id="KW-1185">Reference proteome</keyword>
<comment type="caution">
    <text evidence="2">The sequence shown here is derived from an EMBL/GenBank/DDBJ whole genome shotgun (WGS) entry which is preliminary data.</text>
</comment>
<organism evidence="2 3">
    <name type="scientific">Maribacter aurantiacus</name>
    <dbReference type="NCBI Taxonomy" id="1882343"/>
    <lineage>
        <taxon>Bacteria</taxon>
        <taxon>Pseudomonadati</taxon>
        <taxon>Bacteroidota</taxon>
        <taxon>Flavobacteriia</taxon>
        <taxon>Flavobacteriales</taxon>
        <taxon>Flavobacteriaceae</taxon>
        <taxon>Maribacter</taxon>
    </lineage>
</organism>
<dbReference type="Proteomes" id="UP000308382">
    <property type="component" value="Unassembled WGS sequence"/>
</dbReference>
<keyword evidence="1" id="KW-1133">Transmembrane helix</keyword>
<reference evidence="2 3" key="1">
    <citation type="journal article" date="2017" name="Int. J. Syst. Evol. Microbiol.">
        <title>Maripseudobacter aurantiacus gen. nov., sp. nov., a novel member of the family Flavobacteriaceae isolated from a sedimentation basin.</title>
        <authorList>
            <person name="Chen C."/>
            <person name="Su Y."/>
            <person name="Tao T."/>
            <person name="Fu G."/>
            <person name="Zhang C."/>
            <person name="Sun C."/>
            <person name="Zhang X."/>
            <person name="Wu M."/>
        </authorList>
    </citation>
    <scope>NUCLEOTIDE SEQUENCE [LARGE SCALE GENOMIC DNA]</scope>
    <source>
        <strain evidence="3">CDA4</strain>
    </source>
</reference>